<dbReference type="InterPro" id="IPR009078">
    <property type="entry name" value="Ferritin-like_SF"/>
</dbReference>
<gene>
    <name evidence="3" type="ORF">BOTBODRAFT_26641</name>
</gene>
<name>A0A067MYD9_BOTB1</name>
<feature type="region of interest" description="Disordered" evidence="1">
    <location>
        <begin position="355"/>
        <end position="417"/>
    </location>
</feature>
<sequence>MFFSTSTIAALCAPFFVASVTAAPVSRDANHNQPAASGSSSNSVTMQVLQFANVLEQLETQFYTQGIAKFQTADFTNAGFTNAQVPIEQLTVIVGDEQAHATALASAIQALGGQPITSCSFNFGSVLTDVPTMASAARLVENVGVSAYLGAAGLVADPQILTAAASILTIEARHQTMLNVLNNGNAIPQSFDMALTPAEVLTIAGPFISGCELGITPNAALAITNTGTVSIGTLLTFSSDAINGVDPSTLTCQMLVGGQATALAFPLSNCVVPSGVDGIVYIYITNNGQPLANDPTIRDNGSVVAGPTAAFIDSQPQTIDALIRTPSNVAAGSAQTTTINPAAATTLASAAATTTAGAVQTPPPAAGPATVIGTPDLGTTPAAQPTPPPAAPPVNVGGTSAPAAPGPASVLGFQPSK</sequence>
<organism evidence="3 4">
    <name type="scientific">Botryobasidium botryosum (strain FD-172 SS1)</name>
    <dbReference type="NCBI Taxonomy" id="930990"/>
    <lineage>
        <taxon>Eukaryota</taxon>
        <taxon>Fungi</taxon>
        <taxon>Dikarya</taxon>
        <taxon>Basidiomycota</taxon>
        <taxon>Agaricomycotina</taxon>
        <taxon>Agaricomycetes</taxon>
        <taxon>Cantharellales</taxon>
        <taxon>Botryobasidiaceae</taxon>
        <taxon>Botryobasidium</taxon>
    </lineage>
</organism>
<dbReference type="HOGENOM" id="CLU_029630_1_0_1"/>
<keyword evidence="4" id="KW-1185">Reference proteome</keyword>
<evidence type="ECO:0000256" key="2">
    <source>
        <dbReference type="SAM" id="SignalP"/>
    </source>
</evidence>
<proteinExistence type="predicted"/>
<dbReference type="InParanoid" id="A0A067MYD9"/>
<reference evidence="4" key="1">
    <citation type="journal article" date="2014" name="Proc. Natl. Acad. Sci. U.S.A.">
        <title>Extensive sampling of basidiomycete genomes demonstrates inadequacy of the white-rot/brown-rot paradigm for wood decay fungi.</title>
        <authorList>
            <person name="Riley R."/>
            <person name="Salamov A.A."/>
            <person name="Brown D.W."/>
            <person name="Nagy L.G."/>
            <person name="Floudas D."/>
            <person name="Held B.W."/>
            <person name="Levasseur A."/>
            <person name="Lombard V."/>
            <person name="Morin E."/>
            <person name="Otillar R."/>
            <person name="Lindquist E.A."/>
            <person name="Sun H."/>
            <person name="LaButti K.M."/>
            <person name="Schmutz J."/>
            <person name="Jabbour D."/>
            <person name="Luo H."/>
            <person name="Baker S.E."/>
            <person name="Pisabarro A.G."/>
            <person name="Walton J.D."/>
            <person name="Blanchette R.A."/>
            <person name="Henrissat B."/>
            <person name="Martin F."/>
            <person name="Cullen D."/>
            <person name="Hibbett D.S."/>
            <person name="Grigoriev I.V."/>
        </authorList>
    </citation>
    <scope>NUCLEOTIDE SEQUENCE [LARGE SCALE GENOMIC DNA]</scope>
    <source>
        <strain evidence="4">FD-172 SS1</strain>
    </source>
</reference>
<evidence type="ECO:0000256" key="1">
    <source>
        <dbReference type="SAM" id="MobiDB-lite"/>
    </source>
</evidence>
<dbReference type="Gene3D" id="1.20.1260.10">
    <property type="match status" value="1"/>
</dbReference>
<dbReference type="AlphaFoldDB" id="A0A067MYD9"/>
<dbReference type="InterPro" id="IPR012347">
    <property type="entry name" value="Ferritin-like"/>
</dbReference>
<dbReference type="STRING" id="930990.A0A067MYD9"/>
<feature type="compositionally biased region" description="Low complexity" evidence="1">
    <location>
        <begin position="367"/>
        <end position="383"/>
    </location>
</feature>
<dbReference type="Proteomes" id="UP000027195">
    <property type="component" value="Unassembled WGS sequence"/>
</dbReference>
<feature type="compositionally biased region" description="Low complexity" evidence="1">
    <location>
        <begin position="397"/>
        <end position="409"/>
    </location>
</feature>
<feature type="chain" id="PRO_5001641737" description="Ferritin-like domain-containing protein" evidence="2">
    <location>
        <begin position="23"/>
        <end position="417"/>
    </location>
</feature>
<accession>A0A067MYD9</accession>
<keyword evidence="2" id="KW-0732">Signal</keyword>
<protein>
    <recommendedName>
        <fullName evidence="5">Ferritin-like domain-containing protein</fullName>
    </recommendedName>
</protein>
<dbReference type="OrthoDB" id="1001765at2759"/>
<dbReference type="EMBL" id="KL198017">
    <property type="protein sequence ID" value="KDQ20634.1"/>
    <property type="molecule type" value="Genomic_DNA"/>
</dbReference>
<dbReference type="SUPFAM" id="SSF47240">
    <property type="entry name" value="Ferritin-like"/>
    <property type="match status" value="1"/>
</dbReference>
<evidence type="ECO:0008006" key="5">
    <source>
        <dbReference type="Google" id="ProtNLM"/>
    </source>
</evidence>
<dbReference type="Pfam" id="PF13668">
    <property type="entry name" value="Ferritin_2"/>
    <property type="match status" value="1"/>
</dbReference>
<evidence type="ECO:0000313" key="4">
    <source>
        <dbReference type="Proteomes" id="UP000027195"/>
    </source>
</evidence>
<evidence type="ECO:0000313" key="3">
    <source>
        <dbReference type="EMBL" id="KDQ20634.1"/>
    </source>
</evidence>
<feature type="signal peptide" evidence="2">
    <location>
        <begin position="1"/>
        <end position="22"/>
    </location>
</feature>
<dbReference type="CDD" id="cd00657">
    <property type="entry name" value="Ferritin_like"/>
    <property type="match status" value="1"/>
</dbReference>